<dbReference type="RefSeq" id="WP_203907309.1">
    <property type="nucleotide sequence ID" value="NZ_BONY01000007.1"/>
</dbReference>
<dbReference type="InterPro" id="IPR010982">
    <property type="entry name" value="Lambda_DNA-bd_dom_sf"/>
</dbReference>
<accession>A0A8J3Q4X7</accession>
<evidence type="ECO:0000313" key="3">
    <source>
        <dbReference type="Proteomes" id="UP000612899"/>
    </source>
</evidence>
<dbReference type="Pfam" id="PF19319">
    <property type="entry name" value="DUF5919"/>
    <property type="match status" value="1"/>
</dbReference>
<dbReference type="Gene3D" id="1.10.260.40">
    <property type="entry name" value="lambda repressor-like DNA-binding domains"/>
    <property type="match status" value="1"/>
</dbReference>
<dbReference type="GO" id="GO:0003677">
    <property type="term" value="F:DNA binding"/>
    <property type="evidence" value="ECO:0007669"/>
    <property type="project" value="InterPro"/>
</dbReference>
<organism evidence="2 3">
    <name type="scientific">Rhizocola hellebori</name>
    <dbReference type="NCBI Taxonomy" id="1392758"/>
    <lineage>
        <taxon>Bacteria</taxon>
        <taxon>Bacillati</taxon>
        <taxon>Actinomycetota</taxon>
        <taxon>Actinomycetes</taxon>
        <taxon>Micromonosporales</taxon>
        <taxon>Micromonosporaceae</taxon>
        <taxon>Rhizocola</taxon>
    </lineage>
</organism>
<evidence type="ECO:0000313" key="2">
    <source>
        <dbReference type="EMBL" id="GIH03397.1"/>
    </source>
</evidence>
<dbReference type="InterPro" id="IPR045697">
    <property type="entry name" value="DUF5919"/>
</dbReference>
<protein>
    <recommendedName>
        <fullName evidence="1">DUF5919 domain-containing protein</fullName>
    </recommendedName>
</protein>
<dbReference type="Proteomes" id="UP000612899">
    <property type="component" value="Unassembled WGS sequence"/>
</dbReference>
<reference evidence="2" key="1">
    <citation type="submission" date="2021-01" db="EMBL/GenBank/DDBJ databases">
        <title>Whole genome shotgun sequence of Rhizocola hellebori NBRC 109834.</title>
        <authorList>
            <person name="Komaki H."/>
            <person name="Tamura T."/>
        </authorList>
    </citation>
    <scope>NUCLEOTIDE SEQUENCE</scope>
    <source>
        <strain evidence="2">NBRC 109834</strain>
    </source>
</reference>
<feature type="domain" description="DUF5919" evidence="1">
    <location>
        <begin position="168"/>
        <end position="289"/>
    </location>
</feature>
<evidence type="ECO:0000259" key="1">
    <source>
        <dbReference type="Pfam" id="PF19319"/>
    </source>
</evidence>
<comment type="caution">
    <text evidence="2">The sequence shown here is derived from an EMBL/GenBank/DDBJ whole genome shotgun (WGS) entry which is preliminary data.</text>
</comment>
<keyword evidence="3" id="KW-1185">Reference proteome</keyword>
<dbReference type="EMBL" id="BONY01000007">
    <property type="protein sequence ID" value="GIH03397.1"/>
    <property type="molecule type" value="Genomic_DNA"/>
</dbReference>
<dbReference type="AlphaFoldDB" id="A0A8J3Q4X7"/>
<gene>
    <name evidence="2" type="ORF">Rhe02_14640</name>
</gene>
<proteinExistence type="predicted"/>
<sequence>MDGQPEAGKVVNLRRNPAYKPDLAALARDQIAAGRRKLGLSQKEFAELLAPLLGWSPSAEIVEGWETSAVPPGDVILAVGMATQGTEHNVLTMALDSDAERVVDIIGGVVGDLHRLLGAPDVRQVYETRGMIARSQWNGILENANEHIWLYGMAELGYALDDSVPELLQKAAASGCSIRVLLLDPDYSGAADIDVDEGNPAGTLSPRIRAAYSRFRQMATRCGRQMQIRVYNAPPTVSVVRGDGRMFVTPYLRFFVGGNSPTFELEDIPDGKMFNRYTRHFETVWQIAKEWTR</sequence>
<name>A0A8J3Q4X7_9ACTN</name>